<dbReference type="InterPro" id="IPR036890">
    <property type="entry name" value="HATPase_C_sf"/>
</dbReference>
<evidence type="ECO:0000256" key="11">
    <source>
        <dbReference type="SAM" id="Phobius"/>
    </source>
</evidence>
<dbReference type="PROSITE" id="PS50885">
    <property type="entry name" value="HAMP"/>
    <property type="match status" value="1"/>
</dbReference>
<keyword evidence="4" id="KW-0597">Phosphoprotein</keyword>
<dbReference type="Pfam" id="PF00672">
    <property type="entry name" value="HAMP"/>
    <property type="match status" value="1"/>
</dbReference>
<dbReference type="Gene3D" id="1.10.287.130">
    <property type="match status" value="1"/>
</dbReference>
<dbReference type="Pfam" id="PF02518">
    <property type="entry name" value="HATPase_c"/>
    <property type="match status" value="1"/>
</dbReference>
<dbReference type="SMART" id="SM00388">
    <property type="entry name" value="HisKA"/>
    <property type="match status" value="1"/>
</dbReference>
<evidence type="ECO:0000256" key="1">
    <source>
        <dbReference type="ARBA" id="ARBA00000085"/>
    </source>
</evidence>
<comment type="catalytic activity">
    <reaction evidence="1">
        <text>ATP + protein L-histidine = ADP + protein N-phospho-L-histidine.</text>
        <dbReference type="EC" id="2.7.13.3"/>
    </reaction>
</comment>
<name>A0ABQ3MTB3_9PSEU</name>
<dbReference type="Proteomes" id="UP000605568">
    <property type="component" value="Unassembled WGS sequence"/>
</dbReference>
<sequence>MNLRTVSLRRRVAVSVLLVLFIVLVALVISVDRTFAGQSSRDVDGVLSNTETRAVAQLRAGVPPRDVVRLLSKRNVHVTIELPNGTVVGSAPDEGQFERKNRNVGGNKVALYADTEAISQAQHRLRKLLLILGLGAIVITGVLIVVVVRRALAPLDAMTSLAQAIAAGHRGGRLNPSRTDTELGRTAAAFDGMLDSLEGSEQRTRRFVADAAHELRTPITGVQAVAEALVQAPVDSPDRDQMSFLLVREARRAGRLVDDLLALAQLDAGYEMQRESVDLLALAEAEVSRTRFVAPDFDITAEGVPVAVVGDGQRLAQVLANLVDNARQATGPSGAVRIRVDLTGFTVSDNGPGVPETERERIFDRLVRLDDARDRRSGGSGLGLAIARGVIRAHGGDLTCEPSAQGAVFRVVLPAVNPVAQPSGV</sequence>
<dbReference type="RefSeq" id="WP_191304209.1">
    <property type="nucleotide sequence ID" value="NZ_BNAR01000017.1"/>
</dbReference>
<reference evidence="15" key="1">
    <citation type="journal article" date="2019" name="Int. J. Syst. Evol. Microbiol.">
        <title>The Global Catalogue of Microorganisms (GCM) 10K type strain sequencing project: providing services to taxonomists for standard genome sequencing and annotation.</title>
        <authorList>
            <consortium name="The Broad Institute Genomics Platform"/>
            <consortium name="The Broad Institute Genome Sequencing Center for Infectious Disease"/>
            <person name="Wu L."/>
            <person name="Ma J."/>
        </authorList>
    </citation>
    <scope>NUCLEOTIDE SEQUENCE [LARGE SCALE GENOMIC DNA]</scope>
    <source>
        <strain evidence="15">CGMCC 4.7367</strain>
    </source>
</reference>
<evidence type="ECO:0000256" key="10">
    <source>
        <dbReference type="ARBA" id="ARBA00023136"/>
    </source>
</evidence>
<dbReference type="Gene3D" id="6.10.340.10">
    <property type="match status" value="1"/>
</dbReference>
<organism evidence="14 15">
    <name type="scientific">Lentzea cavernae</name>
    <dbReference type="NCBI Taxonomy" id="2020703"/>
    <lineage>
        <taxon>Bacteria</taxon>
        <taxon>Bacillati</taxon>
        <taxon>Actinomycetota</taxon>
        <taxon>Actinomycetes</taxon>
        <taxon>Pseudonocardiales</taxon>
        <taxon>Pseudonocardiaceae</taxon>
        <taxon>Lentzea</taxon>
    </lineage>
</organism>
<feature type="domain" description="HAMP" evidence="13">
    <location>
        <begin position="149"/>
        <end position="202"/>
    </location>
</feature>
<dbReference type="InterPro" id="IPR003594">
    <property type="entry name" value="HATPase_dom"/>
</dbReference>
<comment type="subcellular location">
    <subcellularLocation>
        <location evidence="2">Cell membrane</location>
    </subcellularLocation>
</comment>
<dbReference type="Gene3D" id="3.30.565.10">
    <property type="entry name" value="Histidine kinase-like ATPase, C-terminal domain"/>
    <property type="match status" value="1"/>
</dbReference>
<keyword evidence="15" id="KW-1185">Reference proteome</keyword>
<feature type="transmembrane region" description="Helical" evidence="11">
    <location>
        <begin position="12"/>
        <end position="31"/>
    </location>
</feature>
<keyword evidence="10 11" id="KW-0472">Membrane</keyword>
<feature type="domain" description="Histidine kinase" evidence="12">
    <location>
        <begin position="210"/>
        <end position="417"/>
    </location>
</feature>
<gene>
    <name evidence="14" type="ORF">GCM10017774_75700</name>
</gene>
<dbReference type="SMART" id="SM00304">
    <property type="entry name" value="HAMP"/>
    <property type="match status" value="1"/>
</dbReference>
<evidence type="ECO:0000256" key="2">
    <source>
        <dbReference type="ARBA" id="ARBA00004236"/>
    </source>
</evidence>
<keyword evidence="9" id="KW-0902">Two-component regulatory system</keyword>
<dbReference type="SUPFAM" id="SSF158472">
    <property type="entry name" value="HAMP domain-like"/>
    <property type="match status" value="1"/>
</dbReference>
<protein>
    <recommendedName>
        <fullName evidence="3">histidine kinase</fullName>
        <ecNumber evidence="3">2.7.13.3</ecNumber>
    </recommendedName>
</protein>
<dbReference type="PANTHER" id="PTHR45436">
    <property type="entry name" value="SENSOR HISTIDINE KINASE YKOH"/>
    <property type="match status" value="1"/>
</dbReference>
<proteinExistence type="predicted"/>
<comment type="caution">
    <text evidence="14">The sequence shown here is derived from an EMBL/GenBank/DDBJ whole genome shotgun (WGS) entry which is preliminary data.</text>
</comment>
<dbReference type="InterPro" id="IPR036097">
    <property type="entry name" value="HisK_dim/P_sf"/>
</dbReference>
<dbReference type="PRINTS" id="PR00344">
    <property type="entry name" value="BCTRLSENSOR"/>
</dbReference>
<evidence type="ECO:0000313" key="15">
    <source>
        <dbReference type="Proteomes" id="UP000605568"/>
    </source>
</evidence>
<evidence type="ECO:0000256" key="6">
    <source>
        <dbReference type="ARBA" id="ARBA00022692"/>
    </source>
</evidence>
<dbReference type="PANTHER" id="PTHR45436:SF5">
    <property type="entry name" value="SENSOR HISTIDINE KINASE TRCS"/>
    <property type="match status" value="1"/>
</dbReference>
<dbReference type="InterPro" id="IPR003661">
    <property type="entry name" value="HisK_dim/P_dom"/>
</dbReference>
<keyword evidence="7 14" id="KW-0418">Kinase</keyword>
<dbReference type="CDD" id="cd00075">
    <property type="entry name" value="HATPase"/>
    <property type="match status" value="1"/>
</dbReference>
<evidence type="ECO:0000256" key="4">
    <source>
        <dbReference type="ARBA" id="ARBA00022553"/>
    </source>
</evidence>
<evidence type="ECO:0000259" key="13">
    <source>
        <dbReference type="PROSITE" id="PS50885"/>
    </source>
</evidence>
<dbReference type="SUPFAM" id="SSF55874">
    <property type="entry name" value="ATPase domain of HSP90 chaperone/DNA topoisomerase II/histidine kinase"/>
    <property type="match status" value="1"/>
</dbReference>
<dbReference type="EMBL" id="BNAR01000017">
    <property type="protein sequence ID" value="GHH56942.1"/>
    <property type="molecule type" value="Genomic_DNA"/>
</dbReference>
<dbReference type="InterPro" id="IPR050428">
    <property type="entry name" value="TCS_sensor_his_kinase"/>
</dbReference>
<evidence type="ECO:0000256" key="3">
    <source>
        <dbReference type="ARBA" id="ARBA00012438"/>
    </source>
</evidence>
<evidence type="ECO:0000259" key="12">
    <source>
        <dbReference type="PROSITE" id="PS50109"/>
    </source>
</evidence>
<evidence type="ECO:0000256" key="5">
    <source>
        <dbReference type="ARBA" id="ARBA00022679"/>
    </source>
</evidence>
<dbReference type="InterPro" id="IPR005467">
    <property type="entry name" value="His_kinase_dom"/>
</dbReference>
<keyword evidence="5" id="KW-0808">Transferase</keyword>
<keyword evidence="8 11" id="KW-1133">Transmembrane helix</keyword>
<dbReference type="InterPro" id="IPR003660">
    <property type="entry name" value="HAMP_dom"/>
</dbReference>
<evidence type="ECO:0000256" key="9">
    <source>
        <dbReference type="ARBA" id="ARBA00023012"/>
    </source>
</evidence>
<evidence type="ECO:0000313" key="14">
    <source>
        <dbReference type="EMBL" id="GHH56942.1"/>
    </source>
</evidence>
<dbReference type="EC" id="2.7.13.3" evidence="3"/>
<dbReference type="CDD" id="cd06225">
    <property type="entry name" value="HAMP"/>
    <property type="match status" value="1"/>
</dbReference>
<dbReference type="SMART" id="SM00387">
    <property type="entry name" value="HATPase_c"/>
    <property type="match status" value="1"/>
</dbReference>
<dbReference type="Pfam" id="PF00512">
    <property type="entry name" value="HisKA"/>
    <property type="match status" value="1"/>
</dbReference>
<accession>A0ABQ3MTB3</accession>
<dbReference type="GO" id="GO:0016301">
    <property type="term" value="F:kinase activity"/>
    <property type="evidence" value="ECO:0007669"/>
    <property type="project" value="UniProtKB-KW"/>
</dbReference>
<feature type="transmembrane region" description="Helical" evidence="11">
    <location>
        <begin position="128"/>
        <end position="148"/>
    </location>
</feature>
<keyword evidence="6 11" id="KW-0812">Transmembrane</keyword>
<evidence type="ECO:0000256" key="8">
    <source>
        <dbReference type="ARBA" id="ARBA00022989"/>
    </source>
</evidence>
<dbReference type="InterPro" id="IPR004358">
    <property type="entry name" value="Sig_transdc_His_kin-like_C"/>
</dbReference>
<dbReference type="PROSITE" id="PS50109">
    <property type="entry name" value="HIS_KIN"/>
    <property type="match status" value="1"/>
</dbReference>
<evidence type="ECO:0000256" key="7">
    <source>
        <dbReference type="ARBA" id="ARBA00022777"/>
    </source>
</evidence>
<dbReference type="CDD" id="cd00082">
    <property type="entry name" value="HisKA"/>
    <property type="match status" value="1"/>
</dbReference>
<dbReference type="SUPFAM" id="SSF47384">
    <property type="entry name" value="Homodimeric domain of signal transducing histidine kinase"/>
    <property type="match status" value="1"/>
</dbReference>